<reference evidence="5" key="1">
    <citation type="submission" date="2022-08" db="UniProtKB">
        <authorList>
            <consortium name="EnsemblMetazoa"/>
        </authorList>
    </citation>
    <scope>IDENTIFICATION</scope>
    <source>
        <strain evidence="5">05x7-T-G4-1.051#20</strain>
    </source>
</reference>
<feature type="domain" description="CCDC92/74 N-terminal" evidence="4">
    <location>
        <begin position="52"/>
        <end position="96"/>
    </location>
</feature>
<accession>A0A8W8JMJ2</accession>
<feature type="coiled-coil region" evidence="2">
    <location>
        <begin position="61"/>
        <end position="147"/>
    </location>
</feature>
<evidence type="ECO:0000256" key="2">
    <source>
        <dbReference type="SAM" id="Coils"/>
    </source>
</evidence>
<evidence type="ECO:0000256" key="3">
    <source>
        <dbReference type="SAM" id="MobiDB-lite"/>
    </source>
</evidence>
<evidence type="ECO:0000313" key="5">
    <source>
        <dbReference type="EnsemblMetazoa" id="G20156.2:cds"/>
    </source>
</evidence>
<feature type="region of interest" description="Disordered" evidence="3">
    <location>
        <begin position="220"/>
        <end position="249"/>
    </location>
</feature>
<keyword evidence="6" id="KW-1185">Reference proteome</keyword>
<dbReference type="PANTHER" id="PTHR14882:SF1">
    <property type="entry name" value="CCDC92 DOMAIN-CONTAINING PROTEIN"/>
    <property type="match status" value="1"/>
</dbReference>
<feature type="compositionally biased region" description="Basic and acidic residues" evidence="3">
    <location>
        <begin position="226"/>
        <end position="235"/>
    </location>
</feature>
<dbReference type="InterPro" id="IPR039496">
    <property type="entry name" value="CCDC92/74_N"/>
</dbReference>
<dbReference type="InterPro" id="IPR040370">
    <property type="entry name" value="CCDC74A/CCDC74B/CCDC92"/>
</dbReference>
<dbReference type="EnsemblMetazoa" id="G20156.2">
    <property type="protein sequence ID" value="G20156.2:cds"/>
    <property type="gene ID" value="G20156"/>
</dbReference>
<evidence type="ECO:0000313" key="6">
    <source>
        <dbReference type="Proteomes" id="UP000005408"/>
    </source>
</evidence>
<keyword evidence="1 2" id="KW-0175">Coiled coil</keyword>
<evidence type="ECO:0000256" key="1">
    <source>
        <dbReference type="ARBA" id="ARBA00023054"/>
    </source>
</evidence>
<name>A0A8W8JMJ2_MAGGI</name>
<evidence type="ECO:0000259" key="4">
    <source>
        <dbReference type="Pfam" id="PF14916"/>
    </source>
</evidence>
<proteinExistence type="predicted"/>
<protein>
    <recommendedName>
        <fullName evidence="4">CCDC92/74 N-terminal domain-containing protein</fullName>
    </recommendedName>
</protein>
<dbReference type="Proteomes" id="UP000005408">
    <property type="component" value="Unassembled WGS sequence"/>
</dbReference>
<feature type="compositionally biased region" description="Low complexity" evidence="3">
    <location>
        <begin position="236"/>
        <end position="249"/>
    </location>
</feature>
<sequence>MHGAFLRAGIVLLHFNVNNANQTIRKLSLISHDIGHHKIITMATQAAVHKRNLESSILFMQTEHAQTLKGLHEEIKNLQKKCSDLTFQLNMQGIGDDSPGTQSAQIEELKKEIQDQIKERAEYCQELQRKDKQIKHLETDVKRTKIKHQEELRKRSEWEDKLRADLESKSNQVAYLTTELHKLKRLQLESASKQTYIANAHGLVPAPPGLPKERMSGIRRGHRGMRKPEPEEIHPVRTGSGSTSRSDSPVLEAARSFIERDEVEPEIRERKLPTLPPIKAATNERHVMFQKVVQPSHRKKHVEISQEVQVIAVDHMPTKEQKWATHAHESRSSEMN</sequence>
<organism evidence="5 6">
    <name type="scientific">Magallana gigas</name>
    <name type="common">Pacific oyster</name>
    <name type="synonym">Crassostrea gigas</name>
    <dbReference type="NCBI Taxonomy" id="29159"/>
    <lineage>
        <taxon>Eukaryota</taxon>
        <taxon>Metazoa</taxon>
        <taxon>Spiralia</taxon>
        <taxon>Lophotrochozoa</taxon>
        <taxon>Mollusca</taxon>
        <taxon>Bivalvia</taxon>
        <taxon>Autobranchia</taxon>
        <taxon>Pteriomorphia</taxon>
        <taxon>Ostreida</taxon>
        <taxon>Ostreoidea</taxon>
        <taxon>Ostreidae</taxon>
        <taxon>Magallana</taxon>
    </lineage>
</organism>
<dbReference type="AlphaFoldDB" id="A0A8W8JMJ2"/>
<dbReference type="PANTHER" id="PTHR14882">
    <property type="entry name" value="COILED-COIL DOMAIN-CONTAINING 74A"/>
    <property type="match status" value="1"/>
</dbReference>
<dbReference type="Pfam" id="PF14916">
    <property type="entry name" value="CCDC92"/>
    <property type="match status" value="1"/>
</dbReference>